<organism evidence="1">
    <name type="scientific">marine metagenome</name>
    <dbReference type="NCBI Taxonomy" id="408172"/>
    <lineage>
        <taxon>unclassified sequences</taxon>
        <taxon>metagenomes</taxon>
        <taxon>ecological metagenomes</taxon>
    </lineage>
</organism>
<gene>
    <name evidence="1" type="ORF">METZ01_LOCUS65292</name>
</gene>
<sequence>MGRRRILVGLAGTAGGLMLVGCGADQADPGLTTVGSPGMSLGARFADGFVAPTVLVAGTAQRAPYVLIGSDGWPVVDGAPDHVDLVVRKTDTSEVVFSGQVTRHGEPGVTPYYPLVFAPPTVGSYDVDGPGLVGGHRFRVAEPDTMTLVQVGDPMRPVDTPTIDDDRGVRPICTRPGGTCPLHALTLTEALDRPGPTALLVSTPQFCQMDVCGPALEVLVDRAAQLDDQWSVVHAEVYVDPMAGDFTLTPVVDVYGLSFEPSLVVADRSGVVTGVVHFTMDDAEVVEALRSAA</sequence>
<name>A0A381TA43_9ZZZZ</name>
<dbReference type="EMBL" id="UINC01004184">
    <property type="protein sequence ID" value="SVA12438.1"/>
    <property type="molecule type" value="Genomic_DNA"/>
</dbReference>
<dbReference type="AlphaFoldDB" id="A0A381TA43"/>
<dbReference type="PROSITE" id="PS51257">
    <property type="entry name" value="PROKAR_LIPOPROTEIN"/>
    <property type="match status" value="1"/>
</dbReference>
<evidence type="ECO:0000313" key="1">
    <source>
        <dbReference type="EMBL" id="SVA12438.1"/>
    </source>
</evidence>
<proteinExistence type="predicted"/>
<reference evidence="1" key="1">
    <citation type="submission" date="2018-05" db="EMBL/GenBank/DDBJ databases">
        <authorList>
            <person name="Lanie J.A."/>
            <person name="Ng W.-L."/>
            <person name="Kazmierczak K.M."/>
            <person name="Andrzejewski T.M."/>
            <person name="Davidsen T.M."/>
            <person name="Wayne K.J."/>
            <person name="Tettelin H."/>
            <person name="Glass J.I."/>
            <person name="Rusch D."/>
            <person name="Podicherti R."/>
            <person name="Tsui H.-C.T."/>
            <person name="Winkler M.E."/>
        </authorList>
    </citation>
    <scope>NUCLEOTIDE SEQUENCE</scope>
</reference>
<evidence type="ECO:0008006" key="2">
    <source>
        <dbReference type="Google" id="ProtNLM"/>
    </source>
</evidence>
<protein>
    <recommendedName>
        <fullName evidence="2">Thioredoxin domain-containing protein</fullName>
    </recommendedName>
</protein>
<accession>A0A381TA43</accession>